<feature type="domain" description="PLD phosphodiesterase" evidence="1">
    <location>
        <begin position="67"/>
        <end position="97"/>
    </location>
</feature>
<sequence>MADIQRVIVSVAFVNLGGVELLEEKLQTHKEKTTAFIGIRNDITTVQGARRLLDLGVVLFTVDTGTRRVIYHPKIYLVRGAQHARLIVGSANLTPGGLNNNIEAGILIECDLDNSTDRALVESIEASFDAAQAEHPNNITKITTAAQLDAQYEIGLLLDEMAASPPRPSSFGTSPSNDATPRIKLKVTPIFSSITAAKRAAKKAVAKAMATPVAEDKAGYTQQEEEKALTEGVELELVWQSKELKRRDLNIPEEGRNTNPTGSINLDKGRLPEDVDHRHYFREEVFDALDWSPSTTTVDEAFARFQLVVRGVDYGAFDLRIAHTTSTNTRSYEQRNAMTRLSWGLARDHVANLTLIGGRLSLYRDRANPKRFLLEID</sequence>
<name>A0ABW2YHL6_9GAMM</name>
<dbReference type="PROSITE" id="PS50035">
    <property type="entry name" value="PLD"/>
    <property type="match status" value="1"/>
</dbReference>
<dbReference type="Gene3D" id="3.30.870.10">
    <property type="entry name" value="Endonuclease Chain A"/>
    <property type="match status" value="1"/>
</dbReference>
<dbReference type="SUPFAM" id="SSF56024">
    <property type="entry name" value="Phospholipase D/nuclease"/>
    <property type="match status" value="1"/>
</dbReference>
<evidence type="ECO:0000313" key="2">
    <source>
        <dbReference type="EMBL" id="MFD0727531.1"/>
    </source>
</evidence>
<dbReference type="InterPro" id="IPR001736">
    <property type="entry name" value="PLipase_D/transphosphatidylase"/>
</dbReference>
<dbReference type="EMBL" id="JBHTIF010000006">
    <property type="protein sequence ID" value="MFD0727531.1"/>
    <property type="molecule type" value="Genomic_DNA"/>
</dbReference>
<reference evidence="3" key="1">
    <citation type="journal article" date="2019" name="Int. J. Syst. Evol. Microbiol.">
        <title>The Global Catalogue of Microorganisms (GCM) 10K type strain sequencing project: providing services to taxonomists for standard genome sequencing and annotation.</title>
        <authorList>
            <consortium name="The Broad Institute Genomics Platform"/>
            <consortium name="The Broad Institute Genome Sequencing Center for Infectious Disease"/>
            <person name="Wu L."/>
            <person name="Ma J."/>
        </authorList>
    </citation>
    <scope>NUCLEOTIDE SEQUENCE [LARGE SCALE GENOMIC DNA]</scope>
    <source>
        <strain evidence="3">CCUG 55585</strain>
    </source>
</reference>
<accession>A0ABW2YHL6</accession>
<evidence type="ECO:0000259" key="1">
    <source>
        <dbReference type="PROSITE" id="PS50035"/>
    </source>
</evidence>
<dbReference type="Proteomes" id="UP001597110">
    <property type="component" value="Unassembled WGS sequence"/>
</dbReference>
<comment type="caution">
    <text evidence="2">The sequence shown here is derived from an EMBL/GenBank/DDBJ whole genome shotgun (WGS) entry which is preliminary data.</text>
</comment>
<evidence type="ECO:0000313" key="3">
    <source>
        <dbReference type="Proteomes" id="UP001597110"/>
    </source>
</evidence>
<protein>
    <submittedName>
        <fullName evidence="2">Phospholipase D family protein</fullName>
    </submittedName>
</protein>
<proteinExistence type="predicted"/>
<keyword evidence="3" id="KW-1185">Reference proteome</keyword>
<organism evidence="2 3">
    <name type="scientific">Lysobacter brunescens</name>
    <dbReference type="NCBI Taxonomy" id="262323"/>
    <lineage>
        <taxon>Bacteria</taxon>
        <taxon>Pseudomonadati</taxon>
        <taxon>Pseudomonadota</taxon>
        <taxon>Gammaproteobacteria</taxon>
        <taxon>Lysobacterales</taxon>
        <taxon>Lysobacteraceae</taxon>
        <taxon>Lysobacter</taxon>
    </lineage>
</organism>
<dbReference type="CDD" id="cd09117">
    <property type="entry name" value="PLDc_Bfil_DEXD_like"/>
    <property type="match status" value="1"/>
</dbReference>
<gene>
    <name evidence="2" type="ORF">ACFQ0E_18205</name>
</gene>